<protein>
    <recommendedName>
        <fullName evidence="3">SnoaL-like domain-containing protein</fullName>
    </recommendedName>
</protein>
<evidence type="ECO:0008006" key="3">
    <source>
        <dbReference type="Google" id="ProtNLM"/>
    </source>
</evidence>
<sequence>MEILKKMLLTAGVSVGLMATETNLKLEEKIKMCLDDLSYGANKRSDMQVYRAFEDKDYLIIHSEFKQGNVDKVAFDVFKIKDSKILNHWSNVSDKTPPNPSGRTQLDGVMQVSLQSDVEKNKEIVGAFLEEVLKNQNTSNMEKYLNKDKYIQHNSGAPDGIDALRVTVDNSRDKNEFKLRFDKIILLLGSGDFVLSISEGVFGMVDNEGVAPSVAFYDLYRVEGDKIVEHWDVIAPLGNQTTF</sequence>
<dbReference type="SUPFAM" id="SSF54427">
    <property type="entry name" value="NTF2-like"/>
    <property type="match status" value="1"/>
</dbReference>
<proteinExistence type="predicted"/>
<dbReference type="InterPro" id="IPR032710">
    <property type="entry name" value="NTF2-like_dom_sf"/>
</dbReference>
<dbReference type="Gene3D" id="3.10.450.50">
    <property type="match status" value="1"/>
</dbReference>
<dbReference type="GO" id="GO:0030638">
    <property type="term" value="P:polyketide metabolic process"/>
    <property type="evidence" value="ECO:0007669"/>
    <property type="project" value="InterPro"/>
</dbReference>
<gene>
    <name evidence="1" type="ORF">CQA58_03900</name>
</gene>
<dbReference type="RefSeq" id="WP_115569419.1">
    <property type="nucleotide sequence ID" value="NZ_NXLV01000005.1"/>
</dbReference>
<evidence type="ECO:0000313" key="2">
    <source>
        <dbReference type="Proteomes" id="UP000257045"/>
    </source>
</evidence>
<evidence type="ECO:0000313" key="1">
    <source>
        <dbReference type="EMBL" id="RDU70930.1"/>
    </source>
</evidence>
<reference evidence="1 2" key="1">
    <citation type="submission" date="2018-04" db="EMBL/GenBank/DDBJ databases">
        <title>Novel Campyloabacter and Helicobacter Species and Strains.</title>
        <authorList>
            <person name="Mannion A.J."/>
            <person name="Shen Z."/>
            <person name="Fox J.G."/>
        </authorList>
    </citation>
    <scope>NUCLEOTIDE SEQUENCE [LARGE SCALE GENOMIC DNA]</scope>
    <source>
        <strain evidence="1 2">MIT 04-9366</strain>
    </source>
</reference>
<dbReference type="AlphaFoldDB" id="A0A3D8J132"/>
<keyword evidence="2" id="KW-1185">Reference proteome</keyword>
<dbReference type="Pfam" id="PF07366">
    <property type="entry name" value="SnoaL"/>
    <property type="match status" value="1"/>
</dbReference>
<dbReference type="EMBL" id="NXLV01000005">
    <property type="protein sequence ID" value="RDU70930.1"/>
    <property type="molecule type" value="Genomic_DNA"/>
</dbReference>
<organism evidence="1 2">
    <name type="scientific">Helicobacter brantae</name>
    <dbReference type="NCBI Taxonomy" id="375927"/>
    <lineage>
        <taxon>Bacteria</taxon>
        <taxon>Pseudomonadati</taxon>
        <taxon>Campylobacterota</taxon>
        <taxon>Epsilonproteobacteria</taxon>
        <taxon>Campylobacterales</taxon>
        <taxon>Helicobacteraceae</taxon>
        <taxon>Helicobacter</taxon>
    </lineage>
</organism>
<comment type="caution">
    <text evidence="1">The sequence shown here is derived from an EMBL/GenBank/DDBJ whole genome shotgun (WGS) entry which is preliminary data.</text>
</comment>
<dbReference type="InterPro" id="IPR009959">
    <property type="entry name" value="Cyclase_SnoaL-like"/>
</dbReference>
<dbReference type="OrthoDB" id="9804872at2"/>
<name>A0A3D8J132_9HELI</name>
<accession>A0A3D8J132</accession>
<dbReference type="Proteomes" id="UP000257045">
    <property type="component" value="Unassembled WGS sequence"/>
</dbReference>